<keyword evidence="1" id="KW-0269">Exonuclease</keyword>
<keyword evidence="2" id="KW-1185">Reference proteome</keyword>
<reference evidence="1" key="1">
    <citation type="submission" date="2021-01" db="EMBL/GenBank/DDBJ databases">
        <authorList>
            <person name="Sun Q."/>
        </authorList>
    </citation>
    <scope>NUCLEOTIDE SEQUENCE</scope>
    <source>
        <strain evidence="1">YIM B02566</strain>
    </source>
</reference>
<accession>A0ACC5R150</accession>
<keyword evidence="1" id="KW-0540">Nuclease</keyword>
<comment type="caution">
    <text evidence="1">The sequence shown here is derived from an EMBL/GenBank/DDBJ whole genome shotgun (WGS) entry which is preliminary data.</text>
</comment>
<gene>
    <name evidence="1" type="primary">recJ</name>
    <name evidence="1" type="ORF">JHL16_08255</name>
</gene>
<proteinExistence type="predicted"/>
<organism evidence="1 2">
    <name type="scientific">Taklimakanibacter albus</name>
    <dbReference type="NCBI Taxonomy" id="2800327"/>
    <lineage>
        <taxon>Bacteria</taxon>
        <taxon>Pseudomonadati</taxon>
        <taxon>Pseudomonadota</taxon>
        <taxon>Alphaproteobacteria</taxon>
        <taxon>Hyphomicrobiales</taxon>
        <taxon>Aestuariivirgaceae</taxon>
        <taxon>Taklimakanibacter</taxon>
    </lineage>
</organism>
<dbReference type="EMBL" id="JAENHL010000006">
    <property type="protein sequence ID" value="MBK1866343.1"/>
    <property type="molecule type" value="Genomic_DNA"/>
</dbReference>
<keyword evidence="1" id="KW-0378">Hydrolase</keyword>
<evidence type="ECO:0000313" key="2">
    <source>
        <dbReference type="Proteomes" id="UP000616151"/>
    </source>
</evidence>
<evidence type="ECO:0000313" key="1">
    <source>
        <dbReference type="EMBL" id="MBK1866343.1"/>
    </source>
</evidence>
<dbReference type="Proteomes" id="UP000616151">
    <property type="component" value="Unassembled WGS sequence"/>
</dbReference>
<sequence>MSLLLDSRTANNSSPPFLGVSRSVTGRLWRPRAFQSRDAQAISEKNDLPELLGRVLAARSVGLEDVENYLNPTIRRLMPQPQALVDMEKGADRLAQAIMTGERIGTISDYDVDGVSSAALVTRFLASVGAGNIVHIPDRITEGYGPSEAAVRSLKEQGTQLLLTLDCGVLSHDPLAKAKALGMDVVIVDHHQAGATLPDATAVINPNRQDDISGFGYLCACGVAMILVSVVNRILRQRGWYGPARPEPNMLQWLELVALATVCDVVPLTGLNRAYVTQGLRIMARRENPGLAALSDVARLKRRPDAYALAFLLGPRLNAAGRIGHANLAFELLTSQDRGRCAIIASELERLNRERQTIELSVLDQALREADASLGAERTSPAIVVAGEGWHPGVLGLAAARLKERFNRPSIVLGFEKEGLKASGSGRSIAGVDLGKAVRAALDAGILIKGGGHAMAAGLTIERSRLGDFRAFLETHLAYALQLADQRYLDVDGALTASGATLDLIELVEQAGPYGAGNPAPVFVLPAHRVVYADSAGSDHVRLTLAASDGTRIKAIAFRALGTDMGELLLTERQHPLHVAGRLVVDDWGRERVPSLHVEDVARITG</sequence>
<name>A0ACC5R150_9HYPH</name>
<protein>
    <submittedName>
        <fullName evidence="1">Single-stranded-DNA-specific exonuclease RecJ</fullName>
    </submittedName>
</protein>